<dbReference type="GO" id="GO:0003713">
    <property type="term" value="F:transcription coactivator activity"/>
    <property type="evidence" value="ECO:0007669"/>
    <property type="project" value="TreeGrafter"/>
</dbReference>
<evidence type="ECO:0000256" key="5">
    <source>
        <dbReference type="ARBA" id="ARBA00023015"/>
    </source>
</evidence>
<comment type="similarity">
    <text evidence="2 11">Belongs to the Mediator complex subunit 13 family.</text>
</comment>
<keyword evidence="6 11" id="KW-0010">Activator</keyword>
<proteinExistence type="inferred from homology"/>
<feature type="compositionally biased region" description="Polar residues" evidence="12">
    <location>
        <begin position="410"/>
        <end position="426"/>
    </location>
</feature>
<dbReference type="PANTHER" id="PTHR48249:SF3">
    <property type="entry name" value="MEDIATOR OF RNA POLYMERASE II TRANSCRIPTION SUBUNIT 13"/>
    <property type="match status" value="1"/>
</dbReference>
<dbReference type="PANTHER" id="PTHR48249">
    <property type="entry name" value="MEDIATOR OF RNA POLYMERASE II TRANSCRIPTION SUBUNIT 13"/>
    <property type="match status" value="1"/>
</dbReference>
<evidence type="ECO:0000256" key="6">
    <source>
        <dbReference type="ARBA" id="ARBA00023159"/>
    </source>
</evidence>
<dbReference type="InterPro" id="IPR021643">
    <property type="entry name" value="Mediator_Med13_N"/>
</dbReference>
<sequence length="1733" mass="193386">MFEASPSNISTHYYKLAHINSINYSIYTSNGNDQSLLELELLIRHNHPKIFITYYNKCLYHFTFGNQTASADLPELVKGVEANFDSNVFDSSKEYPTLQLKHTNLVNVDVLSNPPKPSPGAPASLDENLSLANLSFLKAVKKMVLYNLSLHGLIQLFGNYCVLINGKSSDGMHSILYLDSILLSNGDLLVSVVVKQQLSLFSSSVLAIENEIDSQIPAQTDLHFVIYLIPSGIRCHLFDTVNFHKNFIKKTIDNENLLTLIKLSTGVDYFEMKQEIIWVKLIPNLKHLNNQTSSICKFIHSVDNKKFILWPWNLCLLQFGKYESTDEDFEDSTDSSNTNPLSLISDFIDFNITNHQNNLNNNNNLQQAGPAPFSIFSVNSSGNGGGSTGPTGPGHVEQSKDLNSIEHNDITTPANSDIFGLQQTPNEFFGKDDQSFQAFPAETDPSKKIDNEPQGNQDDMEIDDLFGDDGSDIEVLEPEEAQKANLPNKEQEKSKDDPVEDGRIDNLFGDDIGYEEHNEPSSVNEAKGDFDNSSVKTQLPKCFEKPTFIDIPKDQMIKKLLTPDYNDPGAPLPIMPTPVIPQSTNFGSQSAGPGSGPAFNSGPAFSSAPTFNSGYPELQDEKPTQKSVFSPIIFNPIIKSNIDTKYGKGGKFYVDKESSADPDMEKKRRNMRATSVSGFEPPFSREAFIEGERLQNKAYNPLNNPTFDDDEDEESGASETSEESDADDEMVDKIGISPPLKLNTTEDVFHPNGAGIGVAGVSNGTAIHENHLNSNNYGLNDKSMISNQVTASFGSPSSNLFMKIPPLKPDSPFYTGDLPNSMSPIDHSPQHPNQTPSQNQSTPSNQAQNTPTPSHTPNQWGGKAEDIKIGEASNYLPLILRNINVSTIPNTFLLNNLISDRLIPLFTINVDDDPDNDLELTQNNEMIITVTHLDIFLECIGPNLIYDLGLNSKGPQMGYYNDKLKKLNDACHEPIDYKLPPASFNESFKAIFPNSYQVKLAEFLADPKAQEGNLDIDSQLNFLDDITNDEDILNPNSLPIKLKTLEWNSIDTQELNTENANKYMSIMSQIKDTQKINEEDHYFKLPVIKSRVMKNENIVNLNTIGFNFWKYLNFSPLKSPKNFQILLISEDNGRGSSFNGEFLDLLCNSYNENNLGNISKINLASVESRPDLESIIDGQLLMSHNEDDAYNDTYKYINNRLNSLVELIKLDLINKTNNFEFDRPLCILFANFNEKFNSLLQISKIFRNFRIFLTHHQLPLVRIFTKIIPGNYIVKQRPYQRNQMRIISNYKLSKLSLNLYNQCPTCSSNNRGPANVSDTSLYTQLVQEPPTKIHFKFLNTNLKDNNFKDDIFLHLAYERSIDKNWISAAWSDPLGVVTHSKSWYCGQNAKRSIHDLGAISDDIWSISCECFKKLNDEMGRSSGGGMGTGGNPSGKKFLVLTRVNNVIPDDELIHWKRLSIKHKDVSLIVLSVNDSTKLLFCDDLPNSDISNSRNLSSSISGLGSFAASSNLQASVNSFEKDSNNVGFNSSPLMTSPSLGLNFHSPQQFLNVPSNFLSPGDFGPGSTNNSGAGAEGNSNEGASLPQSILHDLDSDMMGIIPKVPLPSFNSPARLGMKNGYLFKRLTNSVVDSADKSRSSYLIFEVNLLSCSNYWDLEVLMKLILGHYNKLIVLNDILGLRDYDGNINMYDLKEDLKREVELGKLKFEVEGMIPWHIAAVRKSLGYLTHILVEDS</sequence>
<keyword evidence="5 11" id="KW-0805">Transcription regulation</keyword>
<dbReference type="GO" id="GO:0045944">
    <property type="term" value="P:positive regulation of transcription by RNA polymerase II"/>
    <property type="evidence" value="ECO:0007669"/>
    <property type="project" value="TreeGrafter"/>
</dbReference>
<feature type="domain" description="Mediator complex subunit Med13 C-terminal" evidence="13">
    <location>
        <begin position="1325"/>
        <end position="1408"/>
    </location>
</feature>
<dbReference type="Proteomes" id="UP000094285">
    <property type="component" value="Unassembled WGS sequence"/>
</dbReference>
<keyword evidence="8 11" id="KW-0539">Nucleus</keyword>
<evidence type="ECO:0000259" key="13">
    <source>
        <dbReference type="Pfam" id="PF06333"/>
    </source>
</evidence>
<evidence type="ECO:0000256" key="10">
    <source>
        <dbReference type="ARBA" id="ARBA00032008"/>
    </source>
</evidence>
<name>A0A1E4SC75_9ASCO</name>
<keyword evidence="4 11" id="KW-0678">Repressor</keyword>
<dbReference type="Pfam" id="PF11597">
    <property type="entry name" value="Med13_N"/>
    <property type="match status" value="1"/>
</dbReference>
<feature type="compositionally biased region" description="Basic and acidic residues" evidence="12">
    <location>
        <begin position="397"/>
        <end position="409"/>
    </location>
</feature>
<evidence type="ECO:0000256" key="11">
    <source>
        <dbReference type="RuleBase" id="RU364134"/>
    </source>
</evidence>
<comment type="function">
    <text evidence="9 11">Component of the SRB8-11 complex. The SRB8-11 complex is a regulatory module of the Mediator complex which is itself involved in regulation of basal and activated RNA polymerase II-dependent transcription. The SRB8-11 complex may be involved in the transcriptional repression of a subset of genes regulated by Mediator. It may inhibit the association of the Mediator complex with RNA polymerase II to form the holoenzyme complex.</text>
</comment>
<evidence type="ECO:0000256" key="9">
    <source>
        <dbReference type="ARBA" id="ARBA00025661"/>
    </source>
</evidence>
<feature type="compositionally biased region" description="Basic and acidic residues" evidence="12">
    <location>
        <begin position="656"/>
        <end position="666"/>
    </location>
</feature>
<feature type="compositionally biased region" description="Low complexity" evidence="12">
    <location>
        <begin position="587"/>
        <end position="598"/>
    </location>
</feature>
<dbReference type="Pfam" id="PF06333">
    <property type="entry name" value="Med13_C"/>
    <property type="match status" value="1"/>
</dbReference>
<feature type="compositionally biased region" description="Basic and acidic residues" evidence="12">
    <location>
        <begin position="489"/>
        <end position="504"/>
    </location>
</feature>
<feature type="region of interest" description="Disordered" evidence="12">
    <location>
        <begin position="811"/>
        <end position="862"/>
    </location>
</feature>
<evidence type="ECO:0000259" key="14">
    <source>
        <dbReference type="Pfam" id="PF11597"/>
    </source>
</evidence>
<dbReference type="GeneID" id="30985208"/>
<reference evidence="17" key="1">
    <citation type="submission" date="2016-05" db="EMBL/GenBank/DDBJ databases">
        <title>Comparative genomics of biotechnologically important yeasts.</title>
        <authorList>
            <consortium name="DOE Joint Genome Institute"/>
            <person name="Riley R."/>
            <person name="Haridas S."/>
            <person name="Wolfe K.H."/>
            <person name="Lopes M.R."/>
            <person name="Hittinger C.T."/>
            <person name="Goker M."/>
            <person name="Salamov A."/>
            <person name="Wisecaver J."/>
            <person name="Long T.M."/>
            <person name="Aerts A.L."/>
            <person name="Barry K."/>
            <person name="Choi C."/>
            <person name="Clum A."/>
            <person name="Coughlan A.Y."/>
            <person name="Deshpande S."/>
            <person name="Douglass A.P."/>
            <person name="Hanson S.J."/>
            <person name="Klenk H.-P."/>
            <person name="Labutti K."/>
            <person name="Lapidus A."/>
            <person name="Lindquist E."/>
            <person name="Lipzen A."/>
            <person name="Meier-Kolthoff J.P."/>
            <person name="Ohm R.A."/>
            <person name="Otillar R.P."/>
            <person name="Pangilinan J."/>
            <person name="Peng Y."/>
            <person name="Rokas A."/>
            <person name="Rosa C.A."/>
            <person name="Scheuner C."/>
            <person name="Sibirny A.A."/>
            <person name="Slot J.C."/>
            <person name="Stielow J.B."/>
            <person name="Sun H."/>
            <person name="Kurtzman C.P."/>
            <person name="Blackwell M."/>
            <person name="Grigoriev I.V."/>
            <person name="Jeffries T.W."/>
        </authorList>
    </citation>
    <scope>NUCLEOTIDE SEQUENCE [LARGE SCALE GENOMIC DNA]</scope>
    <source>
        <strain evidence="17">NRRL Y-17324</strain>
    </source>
</reference>
<evidence type="ECO:0000259" key="15">
    <source>
        <dbReference type="Pfam" id="PF18296"/>
    </source>
</evidence>
<feature type="region of interest" description="Disordered" evidence="12">
    <location>
        <begin position="576"/>
        <end position="624"/>
    </location>
</feature>
<evidence type="ECO:0000256" key="8">
    <source>
        <dbReference type="ARBA" id="ARBA00023242"/>
    </source>
</evidence>
<evidence type="ECO:0000256" key="7">
    <source>
        <dbReference type="ARBA" id="ARBA00023163"/>
    </source>
</evidence>
<protein>
    <recommendedName>
        <fullName evidence="3 11">Mediator of RNA polymerase II transcription subunit 13</fullName>
    </recommendedName>
    <alternativeName>
        <fullName evidence="10 11">Mediator complex subunit 13</fullName>
    </alternativeName>
</protein>
<feature type="region of interest" description="Disordered" evidence="12">
    <location>
        <begin position="361"/>
        <end position="535"/>
    </location>
</feature>
<dbReference type="InterPro" id="IPR041285">
    <property type="entry name" value="MID_MedPIWI"/>
</dbReference>
<feature type="compositionally biased region" description="Gly residues" evidence="12">
    <location>
        <begin position="382"/>
        <end position="392"/>
    </location>
</feature>
<dbReference type="STRING" id="984487.A0A1E4SC75"/>
<feature type="compositionally biased region" description="Low complexity" evidence="12">
    <location>
        <begin position="1567"/>
        <end position="1579"/>
    </location>
</feature>
<feature type="domain" description="MID" evidence="15">
    <location>
        <begin position="1121"/>
        <end position="1304"/>
    </location>
</feature>
<evidence type="ECO:0000313" key="17">
    <source>
        <dbReference type="Proteomes" id="UP000094285"/>
    </source>
</evidence>
<evidence type="ECO:0000256" key="4">
    <source>
        <dbReference type="ARBA" id="ARBA00022491"/>
    </source>
</evidence>
<dbReference type="GO" id="GO:0016592">
    <property type="term" value="C:mediator complex"/>
    <property type="evidence" value="ECO:0007669"/>
    <property type="project" value="InterPro"/>
</dbReference>
<comment type="subunit">
    <text evidence="11">Component of the SRB8-11 complex, which itself associates with the Mediator complex.</text>
</comment>
<dbReference type="Pfam" id="PF18296">
    <property type="entry name" value="MID_MedPIWI"/>
    <property type="match status" value="1"/>
</dbReference>
<feature type="compositionally biased region" description="Acidic residues" evidence="12">
    <location>
        <begin position="458"/>
        <end position="479"/>
    </location>
</feature>
<evidence type="ECO:0000256" key="12">
    <source>
        <dbReference type="SAM" id="MobiDB-lite"/>
    </source>
</evidence>
<organism evidence="16 17">
    <name type="scientific">Suhomyces tanzawaensis NRRL Y-17324</name>
    <dbReference type="NCBI Taxonomy" id="984487"/>
    <lineage>
        <taxon>Eukaryota</taxon>
        <taxon>Fungi</taxon>
        <taxon>Dikarya</taxon>
        <taxon>Ascomycota</taxon>
        <taxon>Saccharomycotina</taxon>
        <taxon>Pichiomycetes</taxon>
        <taxon>Debaryomycetaceae</taxon>
        <taxon>Suhomyces</taxon>
    </lineage>
</organism>
<feature type="compositionally biased region" description="Acidic residues" evidence="12">
    <location>
        <begin position="707"/>
        <end position="730"/>
    </location>
</feature>
<gene>
    <name evidence="16" type="ORF">CANTADRAFT_71679</name>
</gene>
<keyword evidence="7 11" id="KW-0804">Transcription</keyword>
<evidence type="ECO:0000256" key="2">
    <source>
        <dbReference type="ARBA" id="ARBA00009354"/>
    </source>
</evidence>
<feature type="compositionally biased region" description="Polar residues" evidence="12">
    <location>
        <begin position="603"/>
        <end position="613"/>
    </location>
</feature>
<feature type="compositionally biased region" description="Polar residues" evidence="12">
    <location>
        <begin position="830"/>
        <end position="859"/>
    </location>
</feature>
<evidence type="ECO:0000256" key="1">
    <source>
        <dbReference type="ARBA" id="ARBA00004123"/>
    </source>
</evidence>
<comment type="subcellular location">
    <subcellularLocation>
        <location evidence="1 11">Nucleus</location>
    </subcellularLocation>
</comment>
<feature type="region of interest" description="Disordered" evidence="12">
    <location>
        <begin position="656"/>
        <end position="678"/>
    </location>
</feature>
<feature type="region of interest" description="Disordered" evidence="12">
    <location>
        <begin position="1560"/>
        <end position="1579"/>
    </location>
</feature>
<evidence type="ECO:0000313" key="16">
    <source>
        <dbReference type="EMBL" id="ODV77117.1"/>
    </source>
</evidence>
<feature type="domain" description="Mediator complex subunit Med13 N-terminal" evidence="14">
    <location>
        <begin position="5"/>
        <end position="320"/>
    </location>
</feature>
<dbReference type="InterPro" id="IPR051139">
    <property type="entry name" value="Mediator_complx_sub13"/>
</dbReference>
<keyword evidence="17" id="KW-1185">Reference proteome</keyword>
<dbReference type="InterPro" id="IPR009401">
    <property type="entry name" value="Med13_C"/>
</dbReference>
<evidence type="ECO:0000256" key="3">
    <source>
        <dbReference type="ARBA" id="ARBA00019618"/>
    </source>
</evidence>
<accession>A0A1E4SC75</accession>
<dbReference type="RefSeq" id="XP_020062239.1">
    <property type="nucleotide sequence ID" value="XM_020211072.1"/>
</dbReference>
<dbReference type="EMBL" id="KV453916">
    <property type="protein sequence ID" value="ODV77117.1"/>
    <property type="molecule type" value="Genomic_DNA"/>
</dbReference>
<dbReference type="OrthoDB" id="103819at2759"/>
<feature type="region of interest" description="Disordered" evidence="12">
    <location>
        <begin position="698"/>
        <end position="731"/>
    </location>
</feature>